<sequence length="1793" mass="196726">MIKDRRKAGRKRVKNMSRFGGGGGFGGPSPPPQQQQQQPSFAGFGGSVGASFISASSDQHQGGFGSGQPPPPQQQPAPTGFSQAMQYQQQQQQQQAFVFGQAAPPPAPSFGFGQSGTGGGGTVGFGTGGFGTAAGFGGGPTPTLGRSVFGPVGGSSVGGFSGGFGGFGVAPATTTTTTTTTTTPSSGIAGFGGAATMPTTTTPGEQQRQPFGVGGGGSEGGFDPPPSSSSFSSSSVAIGGSLGGFFVGGAPRDSSSNPVVSVPAPSFGYSSTFAVDDDDEAMSGGAIASSSGGSFAPAMTTTTTMTPFAAPSNATPGPFGAAVVPRSSSSTTTSFESGFVGPLSSATGGFGTASPPPITTTTKTAAPVTLGFGQSTASASDAGFGAASSVVHVPRKNRDSAMASAGSETTTAVSSGGGDDHLASLRAKIQEKRKKLQEKMKQNGKQQQQQPLGLTNDVMGSGEATAVKTAVASEGTEGRGGDANAALAAKNAVRFGIGATTSTDGDLATTTLGRLLPADLRYRRSKDENASAQNGVEDDDVDDRVDEEADEDGDGGDDLDLRILSNARSLIGTCTSMCPDEELLRREKEGDIQLLEITDPGGIHPKSWTLRDTAVKRFRRSAADFKLDIPDWVRPPEVLERVCGYLEEWVMERDRQGPDKRWSLQPSDTPPPLDVYQFIWDRTRMVRKDFILQNYIGTGGKCDARAIRCHERIARWHAMCEHQLSHIPEFVAHQSQQNIAELGQTMKTLNSFYDDALGRSLTEVADSDSALGGDDSGGVQGCASDVVMGKSPVDFDGKILDNNALSENVARRIIGKNGVKSKYLGTAEPEMRGLYILLTLNNEGGMEVLKYSGRLCVEKPVIFYSKPVQLALSIFQAKKDHNYARFFSLLSSPSTPYLYSCIMFKYVEGMRKDALIIMSRTYGAKNKTTGQPFFDEYPLKDLVKLLCYEDEEEATAACRHYGITVDGDQILWRHSKFMEPRDPEKGHIIPLKPKKMIRTIESKLHGATRLSVCRGGVSGEGATLSTVTSPESADAAAEMDRMRAQETAEKVKMETMKHLLDAEVKARVQEEIREMEKEKEAKLAAETRARAEAIKMAELMRLEQDRLQRERILAEQRQKEEEARRLAETEAEARRVERDRQEREALEREEARKKAEEEEMERERQRLQTKHREEEKRRMAQFKAAREQAVKEQRVREEKRRLAEFTRKVEEDRIKRAQEEEARQIEIMWREKIEKARKILAWRLWRKQMHMRESLEQSRQCLGRLDPTSTQFLTPPTRKPSKFASQQNSIRKNERIAEVGLESHIFRLATASRHPIDVSKMVAQSLNSLILETAYPPNLLSIGNVILFKLTVWLPQKKGIESLYDSLRMWVNSHLRVGKVYTHTFKRRSRSINIRAVSVIGNEQTLGSNDSNAVLLLLPCVAESSPDISFPEKAKELLPSNISRVVLVLGNNKCGGNTPSTETIIRHEAVITPKVCDFDHAFEECCETVVKLHFENICGRTQLYSHGSISIARVSLANLGLLCLQRLMQNMDSEGCFRLPSSDDSVFSLSKHTLTLLVRELSHASNEAHLLKHNYPPLEFCDKETSSVPAFFDWKFDLPRNWHLPLKNISRIVFDVFQVMLDKVSFVELVENFGPEMPLFLRQKIFNMIDNGDIPRCFVDVVSLLVDGELSLKTTEENIVYLPVDAIAQIIERVASYNIPFVPDRVPMDVPSYLYSPLRTEQVQRGGETTTPGIEKVEKVANKRKPPERIESESPVHENVKRGRTRATLTVESEEQRKSKEFTAFLRHCFETN</sequence>
<dbReference type="Gene3D" id="1.25.40.990">
    <property type="match status" value="1"/>
</dbReference>
<feature type="compositionally biased region" description="Gly residues" evidence="1">
    <location>
        <begin position="113"/>
        <end position="124"/>
    </location>
</feature>
<dbReference type="PANTHER" id="PTHR12436">
    <property type="entry name" value="80 KDA MCM3-ASSOCIATED PROTEIN"/>
    <property type="match status" value="1"/>
</dbReference>
<evidence type="ECO:0000313" key="4">
    <source>
        <dbReference type="Proteomes" id="UP001530377"/>
    </source>
</evidence>
<evidence type="ECO:0000313" key="3">
    <source>
        <dbReference type="EMBL" id="KAL3822319.1"/>
    </source>
</evidence>
<feature type="compositionally biased region" description="Basic residues" evidence="1">
    <location>
        <begin position="1"/>
        <end position="15"/>
    </location>
</feature>
<feature type="domain" description="SAC3/GANP/THP3 conserved" evidence="2">
    <location>
        <begin position="577"/>
        <end position="757"/>
    </location>
</feature>
<organism evidence="3 4">
    <name type="scientific">Cyclostephanos tholiformis</name>
    <dbReference type="NCBI Taxonomy" id="382380"/>
    <lineage>
        <taxon>Eukaryota</taxon>
        <taxon>Sar</taxon>
        <taxon>Stramenopiles</taxon>
        <taxon>Ochrophyta</taxon>
        <taxon>Bacillariophyta</taxon>
        <taxon>Coscinodiscophyceae</taxon>
        <taxon>Thalassiosirophycidae</taxon>
        <taxon>Stephanodiscales</taxon>
        <taxon>Stephanodiscaceae</taxon>
        <taxon>Cyclostephanos</taxon>
    </lineage>
</organism>
<dbReference type="InterPro" id="IPR005062">
    <property type="entry name" value="SAC3/GANP/THP3_conserved"/>
</dbReference>
<feature type="region of interest" description="Disordered" evidence="1">
    <location>
        <begin position="1"/>
        <end position="124"/>
    </location>
</feature>
<accession>A0ABD3SCR3</accession>
<proteinExistence type="predicted"/>
<keyword evidence="4" id="KW-1185">Reference proteome</keyword>
<dbReference type="InterPro" id="IPR045107">
    <property type="entry name" value="SAC3/GANP/THP3"/>
</dbReference>
<dbReference type="Proteomes" id="UP001530377">
    <property type="component" value="Unassembled WGS sequence"/>
</dbReference>
<dbReference type="EMBL" id="JALLPB020000069">
    <property type="protein sequence ID" value="KAL3822319.1"/>
    <property type="molecule type" value="Genomic_DNA"/>
</dbReference>
<feature type="compositionally biased region" description="Acidic residues" evidence="1">
    <location>
        <begin position="536"/>
        <end position="558"/>
    </location>
</feature>
<feature type="compositionally biased region" description="Low complexity" evidence="1">
    <location>
        <begin position="49"/>
        <end position="61"/>
    </location>
</feature>
<reference evidence="3 4" key="1">
    <citation type="submission" date="2024-10" db="EMBL/GenBank/DDBJ databases">
        <title>Updated reference genomes for cyclostephanoid diatoms.</title>
        <authorList>
            <person name="Roberts W.R."/>
            <person name="Alverson A.J."/>
        </authorList>
    </citation>
    <scope>NUCLEOTIDE SEQUENCE [LARGE SCALE GENOMIC DNA]</scope>
    <source>
        <strain evidence="3 4">AJA228-03</strain>
    </source>
</reference>
<name>A0ABD3SCR3_9STRA</name>
<gene>
    <name evidence="3" type="ORF">ACHAXA_002634</name>
</gene>
<feature type="region of interest" description="Disordered" evidence="1">
    <location>
        <begin position="346"/>
        <end position="365"/>
    </location>
</feature>
<feature type="region of interest" description="Disordered" evidence="1">
    <location>
        <begin position="397"/>
        <end position="459"/>
    </location>
</feature>
<feature type="compositionally biased region" description="Basic and acidic residues" evidence="1">
    <location>
        <begin position="1743"/>
        <end position="1761"/>
    </location>
</feature>
<feature type="region of interest" description="Disordered" evidence="1">
    <location>
        <begin position="1743"/>
        <end position="1765"/>
    </location>
</feature>
<feature type="region of interest" description="Disordered" evidence="1">
    <location>
        <begin position="524"/>
        <end position="559"/>
    </location>
</feature>
<feature type="compositionally biased region" description="Low complexity" evidence="1">
    <location>
        <begin position="194"/>
        <end position="204"/>
    </location>
</feature>
<evidence type="ECO:0000256" key="1">
    <source>
        <dbReference type="SAM" id="MobiDB-lite"/>
    </source>
</evidence>
<feature type="compositionally biased region" description="Low complexity" evidence="1">
    <location>
        <begin position="76"/>
        <end position="102"/>
    </location>
</feature>
<feature type="compositionally biased region" description="Low complexity" evidence="1">
    <location>
        <begin position="175"/>
        <end position="187"/>
    </location>
</feature>
<comment type="caution">
    <text evidence="3">The sequence shown here is derived from an EMBL/GenBank/DDBJ whole genome shotgun (WGS) entry which is preliminary data.</text>
</comment>
<feature type="region of interest" description="Disordered" evidence="1">
    <location>
        <begin position="1123"/>
        <end position="1186"/>
    </location>
</feature>
<feature type="region of interest" description="Disordered" evidence="1">
    <location>
        <begin position="175"/>
        <end position="234"/>
    </location>
</feature>
<dbReference type="Pfam" id="PF03399">
    <property type="entry name" value="SAC3_GANP"/>
    <property type="match status" value="2"/>
</dbReference>
<evidence type="ECO:0000259" key="2">
    <source>
        <dbReference type="Pfam" id="PF03399"/>
    </source>
</evidence>
<feature type="domain" description="SAC3/GANP/THP3 conserved" evidence="2">
    <location>
        <begin position="826"/>
        <end position="966"/>
    </location>
</feature>
<protein>
    <recommendedName>
        <fullName evidence="2">SAC3/GANP/THP3 conserved domain-containing protein</fullName>
    </recommendedName>
</protein>
<dbReference type="PANTHER" id="PTHR12436:SF3">
    <property type="entry name" value="GERMINAL-CENTER ASSOCIATED NUCLEAR PROTEIN"/>
    <property type="match status" value="1"/>
</dbReference>